<dbReference type="RefSeq" id="WP_263608546.1">
    <property type="nucleotide sequence ID" value="NZ_JAOVQM010000004.1"/>
</dbReference>
<sequence>MKTTVILRKAHFSLSILTVTLAVTLLITMVLGTKLMNQSLDGLFVISVQIIMGMMTIVLMMGLICYFRHKKVDVLEKWTLSLLGFGVVILAFLFVFELFLKP</sequence>
<feature type="transmembrane region" description="Helical" evidence="1">
    <location>
        <begin position="12"/>
        <end position="31"/>
    </location>
</feature>
<keyword evidence="1" id="KW-0812">Transmembrane</keyword>
<proteinExistence type="predicted"/>
<dbReference type="EMBL" id="JAOVQM010000004">
    <property type="protein sequence ID" value="MCV2232356.1"/>
    <property type="molecule type" value="Genomic_DNA"/>
</dbReference>
<feature type="transmembrane region" description="Helical" evidence="1">
    <location>
        <begin position="79"/>
        <end position="100"/>
    </location>
</feature>
<accession>A0ABT2Y6I9</accession>
<evidence type="ECO:0000313" key="2">
    <source>
        <dbReference type="EMBL" id="MCV2232356.1"/>
    </source>
</evidence>
<protein>
    <submittedName>
        <fullName evidence="2">Uncharacterized protein</fullName>
    </submittedName>
</protein>
<organism evidence="2 3">
    <name type="scientific">Paracholeplasma manati</name>
    <dbReference type="NCBI Taxonomy" id="591373"/>
    <lineage>
        <taxon>Bacteria</taxon>
        <taxon>Bacillati</taxon>
        <taxon>Mycoplasmatota</taxon>
        <taxon>Mollicutes</taxon>
        <taxon>Acholeplasmatales</taxon>
        <taxon>Acholeplasmataceae</taxon>
        <taxon>Paracholeplasma</taxon>
    </lineage>
</organism>
<gene>
    <name evidence="2" type="ORF">N7548_05905</name>
</gene>
<dbReference type="Proteomes" id="UP001177160">
    <property type="component" value="Unassembled WGS sequence"/>
</dbReference>
<keyword evidence="3" id="KW-1185">Reference proteome</keyword>
<keyword evidence="1" id="KW-1133">Transmembrane helix</keyword>
<keyword evidence="1" id="KW-0472">Membrane</keyword>
<evidence type="ECO:0000256" key="1">
    <source>
        <dbReference type="SAM" id="Phobius"/>
    </source>
</evidence>
<reference evidence="2" key="1">
    <citation type="submission" date="2022-09" db="EMBL/GenBank/DDBJ databases">
        <title>Novel Mycoplasma species identified in domestic and wild animals.</title>
        <authorList>
            <person name="Volokhov D.V."/>
            <person name="Furtak V.A."/>
            <person name="Zagorodnyaya T.A."/>
        </authorList>
    </citation>
    <scope>NUCLEOTIDE SEQUENCE</scope>
    <source>
        <strain evidence="2">Oakley</strain>
    </source>
</reference>
<name>A0ABT2Y6I9_9MOLU</name>
<feature type="transmembrane region" description="Helical" evidence="1">
    <location>
        <begin position="43"/>
        <end position="67"/>
    </location>
</feature>
<comment type="caution">
    <text evidence="2">The sequence shown here is derived from an EMBL/GenBank/DDBJ whole genome shotgun (WGS) entry which is preliminary data.</text>
</comment>
<evidence type="ECO:0000313" key="3">
    <source>
        <dbReference type="Proteomes" id="UP001177160"/>
    </source>
</evidence>